<reference evidence="2 3" key="1">
    <citation type="submission" date="2018-05" db="EMBL/GenBank/DDBJ databases">
        <title>Complete genome sequencing of three human clinical isolates of Staphylococcus caprae reveals virulence factors similar to those of S. epidermidis and S. capitis.</title>
        <authorList>
            <person name="Watanabe S."/>
            <person name="Cui L."/>
        </authorList>
    </citation>
    <scope>NUCLEOTIDE SEQUENCE [LARGE SCALE GENOMIC DNA]</scope>
    <source>
        <strain evidence="2 3">JMUB590</strain>
    </source>
</reference>
<proteinExistence type="predicted"/>
<name>A0ABM7FMU9_9STAP</name>
<accession>A0ABM7FMU9</accession>
<dbReference type="InterPro" id="IPR014922">
    <property type="entry name" value="YdhG-like"/>
</dbReference>
<feature type="domain" description="YdhG-like" evidence="1">
    <location>
        <begin position="16"/>
        <end position="109"/>
    </location>
</feature>
<evidence type="ECO:0000259" key="1">
    <source>
        <dbReference type="Pfam" id="PF08818"/>
    </source>
</evidence>
<dbReference type="Gene3D" id="3.90.1150.200">
    <property type="match status" value="1"/>
</dbReference>
<dbReference type="GeneID" id="58049993"/>
<gene>
    <name evidence="2" type="ORF">JMUB590_0213</name>
</gene>
<dbReference type="EMBL" id="AP018586">
    <property type="protein sequence ID" value="BBD91323.1"/>
    <property type="molecule type" value="Genomic_DNA"/>
</dbReference>
<dbReference type="Proteomes" id="UP000274772">
    <property type="component" value="Chromosome"/>
</dbReference>
<organism evidence="2 3">
    <name type="scientific">Staphylococcus caprae</name>
    <dbReference type="NCBI Taxonomy" id="29380"/>
    <lineage>
        <taxon>Bacteria</taxon>
        <taxon>Bacillati</taxon>
        <taxon>Bacillota</taxon>
        <taxon>Bacilli</taxon>
        <taxon>Bacillales</taxon>
        <taxon>Staphylococcaceae</taxon>
        <taxon>Staphylococcus</taxon>
    </lineage>
</organism>
<protein>
    <recommendedName>
        <fullName evidence="1">YdhG-like domain-containing protein</fullName>
    </recommendedName>
</protein>
<dbReference type="RefSeq" id="WP_002444709.1">
    <property type="nucleotide sequence ID" value="NZ_AP018586.1"/>
</dbReference>
<dbReference type="SUPFAM" id="SSF159888">
    <property type="entry name" value="YdhG-like"/>
    <property type="match status" value="1"/>
</dbReference>
<sequence>MSEFTAFLKDIEVADHREKMEGLFEWIDSRFPELKRVVKWNQPMYTYNDTFIIAFSKAKHHFSIMPEAACLKHFKQRVADAGYTQTDNLLRIKWDQEIDYPLIEEMITLNMKEKENYSKFWRDHK</sequence>
<evidence type="ECO:0000313" key="3">
    <source>
        <dbReference type="Proteomes" id="UP000274772"/>
    </source>
</evidence>
<dbReference type="Pfam" id="PF08818">
    <property type="entry name" value="DUF1801"/>
    <property type="match status" value="1"/>
</dbReference>
<keyword evidence="3" id="KW-1185">Reference proteome</keyword>
<evidence type="ECO:0000313" key="2">
    <source>
        <dbReference type="EMBL" id="BBD91323.1"/>
    </source>
</evidence>